<gene>
    <name evidence="1" type="ORF">ACFONP_09590</name>
</gene>
<name>A0ABV7MBY7_9PROT</name>
<dbReference type="EMBL" id="JBHRVA010000003">
    <property type="protein sequence ID" value="MFC3302983.1"/>
    <property type="molecule type" value="Genomic_DNA"/>
</dbReference>
<keyword evidence="2" id="KW-1185">Reference proteome</keyword>
<evidence type="ECO:0000313" key="2">
    <source>
        <dbReference type="Proteomes" id="UP001595607"/>
    </source>
</evidence>
<accession>A0ABV7MBY7</accession>
<evidence type="ECO:0008006" key="3">
    <source>
        <dbReference type="Google" id="ProtNLM"/>
    </source>
</evidence>
<protein>
    <recommendedName>
        <fullName evidence="3">DUF1997 domain-containing protein</fullName>
    </recommendedName>
</protein>
<evidence type="ECO:0000313" key="1">
    <source>
        <dbReference type="EMBL" id="MFC3302983.1"/>
    </source>
</evidence>
<proteinExistence type="predicted"/>
<comment type="caution">
    <text evidence="1">The sequence shown here is derived from an EMBL/GenBank/DDBJ whole genome shotgun (WGS) entry which is preliminary data.</text>
</comment>
<organism evidence="1 2">
    <name type="scientific">Parvularcula lutaonensis</name>
    <dbReference type="NCBI Taxonomy" id="491923"/>
    <lineage>
        <taxon>Bacteria</taxon>
        <taxon>Pseudomonadati</taxon>
        <taxon>Pseudomonadota</taxon>
        <taxon>Alphaproteobacteria</taxon>
        <taxon>Parvularculales</taxon>
        <taxon>Parvularculaceae</taxon>
        <taxon>Parvularcula</taxon>
    </lineage>
</organism>
<dbReference type="RefSeq" id="WP_189575099.1">
    <property type="nucleotide sequence ID" value="NZ_BMXU01000002.1"/>
</dbReference>
<sequence>MAEKTPYETLKAAIEAYGEAAMENFLRCRALGHAVAEGFDSYLEAPEPAVALVPPQGPFDPSQEYGDAAFSYDPKQPIRLEPIAFGISVTVPNVEDSGSLWIRTGIKVEVKDDRFEIFIANQPRLRLPLDFEGKLQPVYETLMAEFLHLFRHELADFGDARYQNRIGFVPTMPK</sequence>
<reference evidence="2" key="1">
    <citation type="journal article" date="2019" name="Int. J. Syst. Evol. Microbiol.">
        <title>The Global Catalogue of Microorganisms (GCM) 10K type strain sequencing project: providing services to taxonomists for standard genome sequencing and annotation.</title>
        <authorList>
            <consortium name="The Broad Institute Genomics Platform"/>
            <consortium name="The Broad Institute Genome Sequencing Center for Infectious Disease"/>
            <person name="Wu L."/>
            <person name="Ma J."/>
        </authorList>
    </citation>
    <scope>NUCLEOTIDE SEQUENCE [LARGE SCALE GENOMIC DNA]</scope>
    <source>
        <strain evidence="2">KCTC 22245</strain>
    </source>
</reference>
<dbReference type="Proteomes" id="UP001595607">
    <property type="component" value="Unassembled WGS sequence"/>
</dbReference>